<dbReference type="EMBL" id="WCTY01000045">
    <property type="protein sequence ID" value="KAB4180278.1"/>
    <property type="molecule type" value="Genomic_DNA"/>
</dbReference>
<dbReference type="InterPro" id="IPR036890">
    <property type="entry name" value="HATPase_C_sf"/>
</dbReference>
<feature type="region of interest" description="Disordered" evidence="1">
    <location>
        <begin position="1093"/>
        <end position="1126"/>
    </location>
</feature>
<dbReference type="RefSeq" id="WP_151876058.1">
    <property type="nucleotide sequence ID" value="NZ_WCTY01000045.1"/>
</dbReference>
<dbReference type="SUPFAM" id="SSF55874">
    <property type="entry name" value="ATPase domain of HSP90 chaperone/DNA topoisomerase II/histidine kinase"/>
    <property type="match status" value="1"/>
</dbReference>
<organism evidence="2 3">
    <name type="scientific">Bacteroides uniformis</name>
    <dbReference type="NCBI Taxonomy" id="820"/>
    <lineage>
        <taxon>Bacteria</taxon>
        <taxon>Pseudomonadati</taxon>
        <taxon>Bacteroidota</taxon>
        <taxon>Bacteroidia</taxon>
        <taxon>Bacteroidales</taxon>
        <taxon>Bacteroidaceae</taxon>
        <taxon>Bacteroides</taxon>
    </lineage>
</organism>
<sequence length="1300" mass="149186">MTNNHMQISAPKSTEKAFKKLLDKMYISNVSKRLRELNQPNDIDRKRWIWELLQNAKDTITSNPDRDSIKARILIDGDLVKFQHDGDPFTADARLGLLYKYSEDKENAESTGRFGTGFLTTHCLSKVVTIESNMYGDENAIVGFSVTMYRDGFTEQELLEGLGKMRASELYYSEPYDWTTYTYHINSESGRRAVQLGKENFKENIAQTLLFCKELSSVELIDNSERISIERITDTPITDKLRQTQFRIIAGDTEPVIRTFIYCSIKELDEELSAKYKAERSIRLQAACEVDSNKNIVSTGDKTSLYCVFPLVGIEGQIQMPIFVNSPDFEPDSERQSLILNGITRDEEKNVITEVGINQKILCKLPDIFKIIVGYLSEELFNSFFNLCNGLKSVKDHEKLDKDWYKKSIVSAMREILSSYPIVTPFSTSERFLRLSDCIIAKESKQESEYILFNLLTSLYPEKLVADNNKWAHMLWKDDDMKLWTTEDICADIEAKGSMDSLDVVSGNDKFAWYNSFLAFVLSQNELLFKEHALLPNMNGEFLKRDVEDFKQGEGVTNVILDVLEKLGGDMRPLLLHKSITAVSLDSKFNSTSYSAKVNSLVKNIIDANIYTDETRLSKLQPIIFIAVSDGNKYEQEFITKRSRIYTITKELFQWQDIQTVADNSLNKVAWEETDKWLVNYIISTIESKKSLANLPVGLGAKWLNDTIFSLSITLATMNIKAVVPNQNGTFCLSNNLFIDNGIPEVLKNEVLGKIGLSYKDILLDNSINLKSLGKTDAKGISEFAIDLSNATSGYQSWSNTATYNSYGLYRKYSEETLRQVALYLIQILPKTSPENENISITQRALREITRYFLPGKCEGIEDSIEVVDSKLWLRINEFICHDIISVIEKKANIVTILAELSTTDDELFKNLNVLYEYIESRNLQFSNKAIYPNQAGNFVAKDKLYKEAESIDKTLKDIIALISDEENNYYNILIDPRCVATISKQKNSADAYAYIDGRVKELYSNNSNWEDENFKNAARLLIDEWGESNKNLFDENHFPKVYPIKDSVSMNVVWTKNERLQLQTLKNSLNEEDLTELVTHIADFKDLSSRNKELEDENSRLKQEVERLKSGRTAKVGSEESEMSKQKMYEAQLQAQQKLMEERPDWKFPTGYGECDEDGVPCHHSNEEIQDELGKTMKIVLKSYRTETEPFKVNPMEWEWVVKENAKLLVYRSNNEIVEVSKDNLVKKQSTFSITFDSENLNVDEHEDRLNSFSSLLKYFKEMHFNFASFRIPDNAKSVKNIYAKTQGVQNQYPEEDAL</sequence>
<name>A0A7J5GS05_BACUN</name>
<gene>
    <name evidence="2" type="ORF">GAQ44_20330</name>
</gene>
<evidence type="ECO:0000313" key="3">
    <source>
        <dbReference type="Proteomes" id="UP000487221"/>
    </source>
</evidence>
<dbReference type="Proteomes" id="UP000487221">
    <property type="component" value="Unassembled WGS sequence"/>
</dbReference>
<evidence type="ECO:0000256" key="1">
    <source>
        <dbReference type="SAM" id="MobiDB-lite"/>
    </source>
</evidence>
<protein>
    <recommendedName>
        <fullName evidence="4">ATP-binding protein</fullName>
    </recommendedName>
</protein>
<evidence type="ECO:0008006" key="4">
    <source>
        <dbReference type="Google" id="ProtNLM"/>
    </source>
</evidence>
<reference evidence="2 3" key="1">
    <citation type="journal article" date="2019" name="Nat. Med.">
        <title>A library of human gut bacterial isolates paired with longitudinal multiomics data enables mechanistic microbiome research.</title>
        <authorList>
            <person name="Poyet M."/>
            <person name="Groussin M."/>
            <person name="Gibbons S.M."/>
            <person name="Avila-Pacheco J."/>
            <person name="Jiang X."/>
            <person name="Kearney S.M."/>
            <person name="Perrotta A.R."/>
            <person name="Berdy B."/>
            <person name="Zhao S."/>
            <person name="Lieberman T.D."/>
            <person name="Swanson P.K."/>
            <person name="Smith M."/>
            <person name="Roesemann S."/>
            <person name="Alexander J.E."/>
            <person name="Rich S.A."/>
            <person name="Livny J."/>
            <person name="Vlamakis H."/>
            <person name="Clish C."/>
            <person name="Bullock K."/>
            <person name="Deik A."/>
            <person name="Scott J."/>
            <person name="Pierce K.A."/>
            <person name="Xavier R.J."/>
            <person name="Alm E.J."/>
        </authorList>
    </citation>
    <scope>NUCLEOTIDE SEQUENCE [LARGE SCALE GENOMIC DNA]</scope>
    <source>
        <strain evidence="2 3">BIOML-A19</strain>
    </source>
</reference>
<dbReference type="NCBIfam" id="NF047352">
    <property type="entry name" value="P_loop_sacsin"/>
    <property type="match status" value="1"/>
</dbReference>
<proteinExistence type="predicted"/>
<feature type="compositionally biased region" description="Basic and acidic residues" evidence="1">
    <location>
        <begin position="1093"/>
        <end position="1110"/>
    </location>
</feature>
<accession>A0A7J5GS05</accession>
<comment type="caution">
    <text evidence="2">The sequence shown here is derived from an EMBL/GenBank/DDBJ whole genome shotgun (WGS) entry which is preliminary data.</text>
</comment>
<evidence type="ECO:0000313" key="2">
    <source>
        <dbReference type="EMBL" id="KAB4180278.1"/>
    </source>
</evidence>